<dbReference type="Gene3D" id="2.40.110.10">
    <property type="entry name" value="Butyryl-CoA Dehydrogenase, subunit A, domain 2"/>
    <property type="match status" value="1"/>
</dbReference>
<keyword evidence="1" id="KW-0285">Flavoprotein</keyword>
<dbReference type="RefSeq" id="WP_043055517.1">
    <property type="nucleotide sequence ID" value="NZ_LXEY01000112.1"/>
</dbReference>
<dbReference type="PANTHER" id="PTHR36117">
    <property type="entry name" value="4-HYDROXYPHENYLACETATE 3-MONOOXYGENASE-RELATED"/>
    <property type="match status" value="1"/>
</dbReference>
<keyword evidence="3" id="KW-0560">Oxidoreductase</keyword>
<gene>
    <name evidence="7" type="ORF">A6F49_01295</name>
</gene>
<feature type="binding site" evidence="4">
    <location>
        <begin position="160"/>
        <end position="162"/>
    </location>
    <ligand>
        <name>FAD</name>
        <dbReference type="ChEBI" id="CHEBI:57692"/>
    </ligand>
</feature>
<dbReference type="FunFam" id="1.10.3140.10:FF:000001">
    <property type="entry name" value="4-hydroxyphenylacetate 3-monooxygenase oxygenase component"/>
    <property type="match status" value="1"/>
</dbReference>
<feature type="domain" description="HpaB/PvcC/4-BUDH N-terminal" evidence="6">
    <location>
        <begin position="22"/>
        <end position="285"/>
    </location>
</feature>
<organism evidence="7 8">
    <name type="scientific">Enteractinococcus helveticum</name>
    <dbReference type="NCBI Taxonomy" id="1837282"/>
    <lineage>
        <taxon>Bacteria</taxon>
        <taxon>Bacillati</taxon>
        <taxon>Actinomycetota</taxon>
        <taxon>Actinomycetes</taxon>
        <taxon>Micrococcales</taxon>
        <taxon>Micrococcaceae</taxon>
    </lineage>
</organism>
<dbReference type="GO" id="GO:0016627">
    <property type="term" value="F:oxidoreductase activity, acting on the CH-CH group of donors"/>
    <property type="evidence" value="ECO:0007669"/>
    <property type="project" value="InterPro"/>
</dbReference>
<dbReference type="InterPro" id="IPR024677">
    <property type="entry name" value="HpaB/PvcC"/>
</dbReference>
<dbReference type="Gene3D" id="1.20.140.10">
    <property type="entry name" value="Butyryl-CoA Dehydrogenase, subunit A, domain 3"/>
    <property type="match status" value="1"/>
</dbReference>
<dbReference type="SUPFAM" id="SSF56645">
    <property type="entry name" value="Acyl-CoA dehydrogenase NM domain-like"/>
    <property type="match status" value="1"/>
</dbReference>
<evidence type="ECO:0000256" key="4">
    <source>
        <dbReference type="PIRSR" id="PIRSR000331-2"/>
    </source>
</evidence>
<evidence type="ECO:0000313" key="8">
    <source>
        <dbReference type="Proteomes" id="UP000078292"/>
    </source>
</evidence>
<dbReference type="Proteomes" id="UP000078292">
    <property type="component" value="Unassembled WGS sequence"/>
</dbReference>
<dbReference type="InterPro" id="IPR024674">
    <property type="entry name" value="HpaB/PvcC/4-BUDH_N"/>
</dbReference>
<sequence length="524" mass="59048">MTIANADTQSTSEDQSQYIPFTGQEYLDSLNDGREVWIYGERVENVAEHPAFRNSARMIARMYDALHDPKHKDILTMPTEWGGFTHRFFRAPKNTEEQVAQRDAIAEWQKVAWGWMGRSPDYKGCFLATLGANADFYRGYEDNARAWYRKAQEKTWYVNHAIMNPPVDRNLGPEAGKDVFVRVTKETADGIYVTGAKVVATGSALTHYTFVGHVGQVAVDDPSFSPVFITPTNAPGVKLISRVSNEQRAAVLGSPFDYPLSSRLDENDAILVLDDVFVPWENVFIYNDLEQANKYNIHSGYLERASLHGCTRFAVKLDFLVGLLTRALEITGADEFHGVKSQLGEVIAWRNTFWALSDAMAKSEVPWKNGMIQPSPQFAGAYRVMNQLAMPKIKNIIEQIVASGLIYLNSHAVDFKTPEIRQYLDTYVRGSNDNNAVERVKVMKMLWDAIGTEFGARHELYEINYIGSNDVTRQTNLFSAMGTGLLDYCKDFAQSAMDEYDLDGWTVDDLVNPDDVSVLDSIKQ</sequence>
<keyword evidence="2 4" id="KW-0274">FAD</keyword>
<protein>
    <submittedName>
        <fullName evidence="7">Pyoverdin chromophore biosynthetic protein pvcC</fullName>
    </submittedName>
</protein>
<dbReference type="STRING" id="1837282.A6F49_01295"/>
<dbReference type="SUPFAM" id="SSF47203">
    <property type="entry name" value="Acyl-CoA dehydrogenase C-terminal domain-like"/>
    <property type="match status" value="1"/>
</dbReference>
<dbReference type="AlphaFoldDB" id="A0A1B7LV76"/>
<dbReference type="PANTHER" id="PTHR36117:SF3">
    <property type="entry name" value="4-HYDROXYPHENYLACETATE 3-MONOOXYGENASE-RELATED"/>
    <property type="match status" value="1"/>
</dbReference>
<dbReference type="InterPro" id="IPR036250">
    <property type="entry name" value="AcylCo_DH-like_C"/>
</dbReference>
<dbReference type="EMBL" id="LXEY01000112">
    <property type="protein sequence ID" value="OAV52023.1"/>
    <property type="molecule type" value="Genomic_DNA"/>
</dbReference>
<proteinExistence type="predicted"/>
<evidence type="ECO:0000256" key="1">
    <source>
        <dbReference type="ARBA" id="ARBA00022630"/>
    </source>
</evidence>
<reference evidence="7 8" key="1">
    <citation type="submission" date="2016-04" db="EMBL/GenBank/DDBJ databases">
        <title>First whole genome shotgun sequence of the bacterium Enteractinococcus sp. strain UASWS1574.</title>
        <authorList>
            <person name="Crovadore J."/>
            <person name="Chablais R."/>
            <person name="Lefort F."/>
        </authorList>
    </citation>
    <scope>NUCLEOTIDE SEQUENCE [LARGE SCALE GENOMIC DNA]</scope>
    <source>
        <strain evidence="7 8">UASWS1574</strain>
    </source>
</reference>
<name>A0A1B7LV76_9MICC</name>
<dbReference type="PIRSF" id="PIRSF500125">
    <property type="entry name" value="4_HPA_large"/>
    <property type="match status" value="1"/>
</dbReference>
<accession>A0A1B7LV76</accession>
<dbReference type="Pfam" id="PF03241">
    <property type="entry name" value="HpaB"/>
    <property type="match status" value="1"/>
</dbReference>
<dbReference type="InterPro" id="IPR024719">
    <property type="entry name" value="HpaB/PvcC/4-BUDH_C"/>
</dbReference>
<dbReference type="OrthoDB" id="9785230at2"/>
<evidence type="ECO:0000313" key="7">
    <source>
        <dbReference type="EMBL" id="OAV52023.1"/>
    </source>
</evidence>
<dbReference type="InterPro" id="IPR004925">
    <property type="entry name" value="HpaB/PvcC/4-BUDH"/>
</dbReference>
<dbReference type="InterPro" id="IPR009100">
    <property type="entry name" value="AcylCoA_DH/oxidase_NM_dom_sf"/>
</dbReference>
<dbReference type="PIRSF" id="PIRSF000331">
    <property type="entry name" value="HpaA_HpaB"/>
    <property type="match status" value="1"/>
</dbReference>
<evidence type="ECO:0000259" key="6">
    <source>
        <dbReference type="Pfam" id="PF11794"/>
    </source>
</evidence>
<evidence type="ECO:0000259" key="5">
    <source>
        <dbReference type="Pfam" id="PF03241"/>
    </source>
</evidence>
<feature type="binding site" evidence="4">
    <location>
        <position position="201"/>
    </location>
    <ligand>
        <name>FAD</name>
        <dbReference type="ChEBI" id="CHEBI:57692"/>
    </ligand>
</feature>
<dbReference type="Gene3D" id="1.10.3140.10">
    <property type="entry name" value="4-hydroxybutyryl-coa dehydratase, domain 1"/>
    <property type="match status" value="1"/>
</dbReference>
<keyword evidence="8" id="KW-1185">Reference proteome</keyword>
<evidence type="ECO:0000256" key="2">
    <source>
        <dbReference type="ARBA" id="ARBA00022827"/>
    </source>
</evidence>
<feature type="domain" description="HpaB/PvcC/4-BUDH C-terminal" evidence="5">
    <location>
        <begin position="299"/>
        <end position="493"/>
    </location>
</feature>
<dbReference type="InterPro" id="IPR046373">
    <property type="entry name" value="Acyl-CoA_Oxase/DH_mid-dom_sf"/>
</dbReference>
<dbReference type="Pfam" id="PF11794">
    <property type="entry name" value="HpaB_N"/>
    <property type="match status" value="1"/>
</dbReference>
<evidence type="ECO:0000256" key="3">
    <source>
        <dbReference type="ARBA" id="ARBA00023002"/>
    </source>
</evidence>
<comment type="caution">
    <text evidence="7">The sequence shown here is derived from an EMBL/GenBank/DDBJ whole genome shotgun (WGS) entry which is preliminary data.</text>
</comment>